<dbReference type="Gene3D" id="3.40.50.720">
    <property type="entry name" value="NAD(P)-binding Rossmann-like Domain"/>
    <property type="match status" value="2"/>
</dbReference>
<dbReference type="PROSITE" id="PS00670">
    <property type="entry name" value="D_2_HYDROXYACID_DH_2"/>
    <property type="match status" value="1"/>
</dbReference>
<reference evidence="7 8" key="1">
    <citation type="journal article" date="2024" name="bioRxiv">
        <title>Comparative genomics of Cryptococcus and Kwoniella reveals pathogenesis evolution and contrasting karyotype dynamics via intercentromeric recombination or chromosome fusion.</title>
        <authorList>
            <person name="Coelho M.A."/>
            <person name="David-Palma M."/>
            <person name="Shea T."/>
            <person name="Bowers K."/>
            <person name="McGinley-Smith S."/>
            <person name="Mohammad A.W."/>
            <person name="Gnirke A."/>
            <person name="Yurkov A.M."/>
            <person name="Nowrousian M."/>
            <person name="Sun S."/>
            <person name="Cuomo C.A."/>
            <person name="Heitman J."/>
        </authorList>
    </citation>
    <scope>NUCLEOTIDE SEQUENCE [LARGE SCALE GENOMIC DNA]</scope>
    <source>
        <strain evidence="7 8">CBS 13917</strain>
    </source>
</reference>
<dbReference type="PROSITE" id="PS00065">
    <property type="entry name" value="D_2_HYDROXYACID_DH_1"/>
    <property type="match status" value="1"/>
</dbReference>
<dbReference type="RefSeq" id="XP_066801759.1">
    <property type="nucleotide sequence ID" value="XM_066947345.1"/>
</dbReference>
<dbReference type="KEGG" id="kne:92181503"/>
<protein>
    <recommendedName>
        <fullName evidence="9">2-hydroxyacid dehydrogenase</fullName>
    </recommendedName>
</protein>
<dbReference type="Proteomes" id="UP001388673">
    <property type="component" value="Unassembled WGS sequence"/>
</dbReference>
<sequence length="340" mass="36795">MTISNTPKVLFLDSIKLATGQLKAFNKVATVIPNTSTNREEFISDLSTKYKDVSGIYRHFKASESIRITGRFDEELVSKLPLKLKFIAHNGAGYDQIDIPSCTARGIQVSNVPTAVDDATADTAMFLLIGALRQFSLALSHAKAGTFNSKIPLSHDPKGKVLGIVGMGGIGSALARRAKPFGMTVQYHNRSRVSPEKEQEMGVTYVESLDELLSTSDVISLNLPLNAKTKHLISDSAFAKMKPSAVLINTARGPIVDEAALVRALQEDKIAGCGLDVYEDEPKITPALLKHPKALCLPHVGTVTVETQTEMEAVCLRNLEHGLVKGKMGFVVAEQAQLLQ</sequence>
<comment type="caution">
    <text evidence="7">The sequence shown here is derived from an EMBL/GenBank/DDBJ whole genome shotgun (WGS) entry which is preliminary data.</text>
</comment>
<dbReference type="SUPFAM" id="SSF52283">
    <property type="entry name" value="Formate/glycerate dehydrogenase catalytic domain-like"/>
    <property type="match status" value="1"/>
</dbReference>
<feature type="domain" description="D-isomer specific 2-hydroxyacid dehydrogenase catalytic" evidence="5">
    <location>
        <begin position="49"/>
        <end position="332"/>
    </location>
</feature>
<dbReference type="Pfam" id="PF00389">
    <property type="entry name" value="2-Hacid_dh"/>
    <property type="match status" value="1"/>
</dbReference>
<dbReference type="InterPro" id="IPR029752">
    <property type="entry name" value="D-isomer_DH_CS1"/>
</dbReference>
<evidence type="ECO:0000259" key="6">
    <source>
        <dbReference type="Pfam" id="PF02826"/>
    </source>
</evidence>
<dbReference type="InterPro" id="IPR029753">
    <property type="entry name" value="D-isomer_DH_CS"/>
</dbReference>
<name>A0AAW0YKD3_9TREE</name>
<evidence type="ECO:0000256" key="4">
    <source>
        <dbReference type="RuleBase" id="RU003719"/>
    </source>
</evidence>
<dbReference type="GO" id="GO:0051287">
    <property type="term" value="F:NAD binding"/>
    <property type="evidence" value="ECO:0007669"/>
    <property type="project" value="InterPro"/>
</dbReference>
<proteinExistence type="inferred from homology"/>
<accession>A0AAW0YKD3</accession>
<dbReference type="GO" id="GO:0005829">
    <property type="term" value="C:cytosol"/>
    <property type="evidence" value="ECO:0007669"/>
    <property type="project" value="TreeGrafter"/>
</dbReference>
<dbReference type="FunFam" id="3.40.50.720:FF:000203">
    <property type="entry name" value="D-3-phosphoglycerate dehydrogenase (SerA)"/>
    <property type="match status" value="1"/>
</dbReference>
<evidence type="ECO:0000313" key="8">
    <source>
        <dbReference type="Proteomes" id="UP001388673"/>
    </source>
</evidence>
<dbReference type="GeneID" id="92181503"/>
<comment type="similarity">
    <text evidence="1 4">Belongs to the D-isomer specific 2-hydroxyacid dehydrogenase family.</text>
</comment>
<evidence type="ECO:0000313" key="7">
    <source>
        <dbReference type="EMBL" id="KAK8850328.1"/>
    </source>
</evidence>
<dbReference type="PANTHER" id="PTHR10996:SF289">
    <property type="entry name" value="2-HYDROXYACID DEHYDROGENASE"/>
    <property type="match status" value="1"/>
</dbReference>
<dbReference type="InterPro" id="IPR036291">
    <property type="entry name" value="NAD(P)-bd_dom_sf"/>
</dbReference>
<dbReference type="InterPro" id="IPR006139">
    <property type="entry name" value="D-isomer_2_OHA_DH_cat_dom"/>
</dbReference>
<keyword evidence="8" id="KW-1185">Reference proteome</keyword>
<dbReference type="AlphaFoldDB" id="A0AAW0YKD3"/>
<keyword evidence="3" id="KW-0520">NAD</keyword>
<dbReference type="InterPro" id="IPR006140">
    <property type="entry name" value="D-isomer_DH_NAD-bd"/>
</dbReference>
<evidence type="ECO:0000256" key="1">
    <source>
        <dbReference type="ARBA" id="ARBA00005854"/>
    </source>
</evidence>
<keyword evidence="2 4" id="KW-0560">Oxidoreductase</keyword>
<dbReference type="PROSITE" id="PS00671">
    <property type="entry name" value="D_2_HYDROXYACID_DH_3"/>
    <property type="match status" value="1"/>
</dbReference>
<organism evidence="7 8">
    <name type="scientific">Kwoniella newhampshirensis</name>
    <dbReference type="NCBI Taxonomy" id="1651941"/>
    <lineage>
        <taxon>Eukaryota</taxon>
        <taxon>Fungi</taxon>
        <taxon>Dikarya</taxon>
        <taxon>Basidiomycota</taxon>
        <taxon>Agaricomycotina</taxon>
        <taxon>Tremellomycetes</taxon>
        <taxon>Tremellales</taxon>
        <taxon>Cryptococcaceae</taxon>
        <taxon>Kwoniella</taxon>
    </lineage>
</organism>
<dbReference type="GO" id="GO:0016618">
    <property type="term" value="F:hydroxypyruvate reductase [NAD(P)H] activity"/>
    <property type="evidence" value="ECO:0007669"/>
    <property type="project" value="TreeGrafter"/>
</dbReference>
<feature type="domain" description="D-isomer specific 2-hydroxyacid dehydrogenase NAD-binding" evidence="6">
    <location>
        <begin position="126"/>
        <end position="301"/>
    </location>
</feature>
<dbReference type="CDD" id="cd12168">
    <property type="entry name" value="Mand_dh_like"/>
    <property type="match status" value="1"/>
</dbReference>
<dbReference type="GO" id="GO:0030267">
    <property type="term" value="F:glyoxylate reductase (NADPH) activity"/>
    <property type="evidence" value="ECO:0007669"/>
    <property type="project" value="TreeGrafter"/>
</dbReference>
<dbReference type="InterPro" id="IPR050223">
    <property type="entry name" value="D-isomer_2-hydroxyacid_DH"/>
</dbReference>
<gene>
    <name evidence="7" type="ORF">IAR55_004245</name>
</gene>
<evidence type="ECO:0008006" key="9">
    <source>
        <dbReference type="Google" id="ProtNLM"/>
    </source>
</evidence>
<evidence type="ECO:0000256" key="3">
    <source>
        <dbReference type="ARBA" id="ARBA00023027"/>
    </source>
</evidence>
<dbReference type="EMBL" id="JBCAWK010000008">
    <property type="protein sequence ID" value="KAK8850328.1"/>
    <property type="molecule type" value="Genomic_DNA"/>
</dbReference>
<dbReference type="SUPFAM" id="SSF51735">
    <property type="entry name" value="NAD(P)-binding Rossmann-fold domains"/>
    <property type="match status" value="1"/>
</dbReference>
<dbReference type="Pfam" id="PF02826">
    <property type="entry name" value="2-Hacid_dh_C"/>
    <property type="match status" value="1"/>
</dbReference>
<dbReference type="PANTHER" id="PTHR10996">
    <property type="entry name" value="2-HYDROXYACID DEHYDROGENASE-RELATED"/>
    <property type="match status" value="1"/>
</dbReference>
<evidence type="ECO:0000256" key="2">
    <source>
        <dbReference type="ARBA" id="ARBA00023002"/>
    </source>
</evidence>
<evidence type="ECO:0000259" key="5">
    <source>
        <dbReference type="Pfam" id="PF00389"/>
    </source>
</evidence>